<keyword evidence="3" id="KW-1185">Reference proteome</keyword>
<feature type="compositionally biased region" description="Basic residues" evidence="1">
    <location>
        <begin position="82"/>
        <end position="96"/>
    </location>
</feature>
<gene>
    <name evidence="2" type="ORF">EPI10_019497</name>
</gene>
<organism evidence="2 3">
    <name type="scientific">Gossypium australe</name>
    <dbReference type="NCBI Taxonomy" id="47621"/>
    <lineage>
        <taxon>Eukaryota</taxon>
        <taxon>Viridiplantae</taxon>
        <taxon>Streptophyta</taxon>
        <taxon>Embryophyta</taxon>
        <taxon>Tracheophyta</taxon>
        <taxon>Spermatophyta</taxon>
        <taxon>Magnoliopsida</taxon>
        <taxon>eudicotyledons</taxon>
        <taxon>Gunneridae</taxon>
        <taxon>Pentapetalae</taxon>
        <taxon>rosids</taxon>
        <taxon>malvids</taxon>
        <taxon>Malvales</taxon>
        <taxon>Malvaceae</taxon>
        <taxon>Malvoideae</taxon>
        <taxon>Gossypium</taxon>
    </lineage>
</organism>
<comment type="caution">
    <text evidence="2">The sequence shown here is derived from an EMBL/GenBank/DDBJ whole genome shotgun (WGS) entry which is preliminary data.</text>
</comment>
<name>A0A5B6WAR7_9ROSI</name>
<dbReference type="Proteomes" id="UP000325315">
    <property type="component" value="Unassembled WGS sequence"/>
</dbReference>
<feature type="region of interest" description="Disordered" evidence="1">
    <location>
        <begin position="44"/>
        <end position="64"/>
    </location>
</feature>
<feature type="compositionally biased region" description="Polar residues" evidence="1">
    <location>
        <begin position="45"/>
        <end position="62"/>
    </location>
</feature>
<reference evidence="2" key="1">
    <citation type="submission" date="2019-08" db="EMBL/GenBank/DDBJ databases">
        <authorList>
            <person name="Liu F."/>
        </authorList>
    </citation>
    <scope>NUCLEOTIDE SEQUENCE [LARGE SCALE GENOMIC DNA]</scope>
    <source>
        <strain evidence="2">PA1801</strain>
        <tissue evidence="2">Leaf</tissue>
    </source>
</reference>
<sequence length="96" mass="10240">MVSGFVIAQIMKTEGVKSFYSGARAEILVCALSFPSLLSTLSPAKGTSSIHPPTTDGGQSCRSRGFAAPFRMSPKAGLLKPANRKQKGHFRSLLRT</sequence>
<dbReference type="AlphaFoldDB" id="A0A5B6WAR7"/>
<protein>
    <submittedName>
        <fullName evidence="2">ADP,ATP carrier protein, mitochondrial-like</fullName>
    </submittedName>
</protein>
<proteinExistence type="predicted"/>
<accession>A0A5B6WAR7</accession>
<feature type="region of interest" description="Disordered" evidence="1">
    <location>
        <begin position="77"/>
        <end position="96"/>
    </location>
</feature>
<evidence type="ECO:0000313" key="3">
    <source>
        <dbReference type="Proteomes" id="UP000325315"/>
    </source>
</evidence>
<evidence type="ECO:0000256" key="1">
    <source>
        <dbReference type="SAM" id="MobiDB-lite"/>
    </source>
</evidence>
<evidence type="ECO:0000313" key="2">
    <source>
        <dbReference type="EMBL" id="KAA3478931.1"/>
    </source>
</evidence>
<dbReference type="EMBL" id="SMMG02000003">
    <property type="protein sequence ID" value="KAA3478931.1"/>
    <property type="molecule type" value="Genomic_DNA"/>
</dbReference>